<dbReference type="Proteomes" id="UP000282125">
    <property type="component" value="Unassembled WGS sequence"/>
</dbReference>
<dbReference type="GO" id="GO:0046872">
    <property type="term" value="F:metal ion binding"/>
    <property type="evidence" value="ECO:0007669"/>
    <property type="project" value="UniProtKB-KW"/>
</dbReference>
<evidence type="ECO:0000256" key="2">
    <source>
        <dbReference type="ARBA" id="ARBA00007599"/>
    </source>
</evidence>
<dbReference type="GO" id="GO:0005524">
    <property type="term" value="F:ATP binding"/>
    <property type="evidence" value="ECO:0007669"/>
    <property type="project" value="UniProtKB-KW"/>
</dbReference>
<dbReference type="Gene3D" id="3.40.50.300">
    <property type="entry name" value="P-loop containing nucleotide triphosphate hydrolases"/>
    <property type="match status" value="1"/>
</dbReference>
<keyword evidence="8" id="KW-0067">ATP-binding</keyword>
<reference evidence="11 12" key="1">
    <citation type="submission" date="2018-11" db="EMBL/GenBank/DDBJ databases">
        <title>Gemmobacter sp. nov., YIM 102744-1 draft genome.</title>
        <authorList>
            <person name="Li G."/>
            <person name="Jiang Y."/>
        </authorList>
    </citation>
    <scope>NUCLEOTIDE SEQUENCE [LARGE SCALE GENOMIC DNA]</scope>
    <source>
        <strain evidence="11 12">YIM 102744-1</strain>
    </source>
</reference>
<name>A0A3P3DUL7_9RHOB</name>
<keyword evidence="7" id="KW-0547">Nucleotide-binding</keyword>
<comment type="subcellular location">
    <subcellularLocation>
        <location evidence="1">Cytoplasm</location>
    </subcellularLocation>
</comment>
<dbReference type="GO" id="GO:0005737">
    <property type="term" value="C:cytoplasm"/>
    <property type="evidence" value="ECO:0007669"/>
    <property type="project" value="UniProtKB-SubCell"/>
</dbReference>
<dbReference type="OrthoDB" id="9800307at2"/>
<dbReference type="PANTHER" id="PTHR33540">
    <property type="entry name" value="TRNA THREONYLCARBAMOYLADENOSINE BIOSYNTHESIS PROTEIN TSAE"/>
    <property type="match status" value="1"/>
</dbReference>
<protein>
    <recommendedName>
        <fullName evidence="3">tRNA threonylcarbamoyladenosine biosynthesis protein TsaE</fullName>
    </recommendedName>
    <alternativeName>
        <fullName evidence="10">t(6)A37 threonylcarbamoyladenosine biosynthesis protein TsaE</fullName>
    </alternativeName>
</protein>
<keyword evidence="5" id="KW-0819">tRNA processing</keyword>
<evidence type="ECO:0000256" key="1">
    <source>
        <dbReference type="ARBA" id="ARBA00004496"/>
    </source>
</evidence>
<keyword evidence="4" id="KW-0963">Cytoplasm</keyword>
<keyword evidence="12" id="KW-1185">Reference proteome</keyword>
<keyword evidence="6" id="KW-0479">Metal-binding</keyword>
<evidence type="ECO:0000313" key="11">
    <source>
        <dbReference type="EMBL" id="RRH77987.1"/>
    </source>
</evidence>
<accession>A0A3P3DUL7</accession>
<evidence type="ECO:0000256" key="3">
    <source>
        <dbReference type="ARBA" id="ARBA00019010"/>
    </source>
</evidence>
<sequence length="166" mass="17842">MTLTPASLTLLLPDAAATTRLGAALSEVIGPGDVLLLDGPIGSGKTHLSRALIHAALAREGRFEDVPSPTFTLVQVYETAAFEIWHADLYRLGHPQEVIELGLDEAMQQAVCLIEWPDRLGDLTPPQALHLTWAAEGEGRRLTLTGPAGRLAALQNLPEIRTCLQP</sequence>
<gene>
    <name evidence="11" type="primary">tsaE</name>
    <name evidence="11" type="ORF">EG244_02900</name>
</gene>
<evidence type="ECO:0000256" key="4">
    <source>
        <dbReference type="ARBA" id="ARBA00022490"/>
    </source>
</evidence>
<evidence type="ECO:0000313" key="12">
    <source>
        <dbReference type="Proteomes" id="UP000282125"/>
    </source>
</evidence>
<evidence type="ECO:0000256" key="5">
    <source>
        <dbReference type="ARBA" id="ARBA00022694"/>
    </source>
</evidence>
<dbReference type="InterPro" id="IPR027417">
    <property type="entry name" value="P-loop_NTPase"/>
</dbReference>
<dbReference type="RefSeq" id="WP_124963513.1">
    <property type="nucleotide sequence ID" value="NZ_RRAZ01000003.1"/>
</dbReference>
<keyword evidence="9" id="KW-0460">Magnesium</keyword>
<proteinExistence type="inferred from homology"/>
<dbReference type="InterPro" id="IPR003442">
    <property type="entry name" value="T6A_TsaE"/>
</dbReference>
<dbReference type="GO" id="GO:0016740">
    <property type="term" value="F:transferase activity"/>
    <property type="evidence" value="ECO:0007669"/>
    <property type="project" value="UniProtKB-KW"/>
</dbReference>
<dbReference type="PANTHER" id="PTHR33540:SF2">
    <property type="entry name" value="TRNA THREONYLCARBAMOYLADENOSINE BIOSYNTHESIS PROTEIN TSAE"/>
    <property type="match status" value="1"/>
</dbReference>
<dbReference type="NCBIfam" id="TIGR00150">
    <property type="entry name" value="T6A_YjeE"/>
    <property type="match status" value="1"/>
</dbReference>
<evidence type="ECO:0000256" key="6">
    <source>
        <dbReference type="ARBA" id="ARBA00022723"/>
    </source>
</evidence>
<dbReference type="Pfam" id="PF02367">
    <property type="entry name" value="TsaE"/>
    <property type="match status" value="1"/>
</dbReference>
<evidence type="ECO:0000256" key="7">
    <source>
        <dbReference type="ARBA" id="ARBA00022741"/>
    </source>
</evidence>
<comment type="caution">
    <text evidence="11">The sequence shown here is derived from an EMBL/GenBank/DDBJ whole genome shotgun (WGS) entry which is preliminary data.</text>
</comment>
<evidence type="ECO:0000256" key="8">
    <source>
        <dbReference type="ARBA" id="ARBA00022840"/>
    </source>
</evidence>
<dbReference type="GO" id="GO:0002949">
    <property type="term" value="P:tRNA threonylcarbamoyladenosine modification"/>
    <property type="evidence" value="ECO:0007669"/>
    <property type="project" value="InterPro"/>
</dbReference>
<evidence type="ECO:0000256" key="10">
    <source>
        <dbReference type="ARBA" id="ARBA00032441"/>
    </source>
</evidence>
<keyword evidence="11" id="KW-0808">Transferase</keyword>
<dbReference type="EMBL" id="RRAZ01000003">
    <property type="protein sequence ID" value="RRH77987.1"/>
    <property type="molecule type" value="Genomic_DNA"/>
</dbReference>
<comment type="similarity">
    <text evidence="2">Belongs to the TsaE family.</text>
</comment>
<evidence type="ECO:0000256" key="9">
    <source>
        <dbReference type="ARBA" id="ARBA00022842"/>
    </source>
</evidence>
<dbReference type="SUPFAM" id="SSF52540">
    <property type="entry name" value="P-loop containing nucleoside triphosphate hydrolases"/>
    <property type="match status" value="1"/>
</dbReference>
<dbReference type="AlphaFoldDB" id="A0A3P3DUL7"/>
<organism evidence="11 12">
    <name type="scientific">Falsigemmobacter faecalis</name>
    <dbReference type="NCBI Taxonomy" id="2488730"/>
    <lineage>
        <taxon>Bacteria</taxon>
        <taxon>Pseudomonadati</taxon>
        <taxon>Pseudomonadota</taxon>
        <taxon>Alphaproteobacteria</taxon>
        <taxon>Rhodobacterales</taxon>
        <taxon>Paracoccaceae</taxon>
        <taxon>Falsigemmobacter</taxon>
    </lineage>
</organism>